<feature type="non-terminal residue" evidence="1">
    <location>
        <position position="121"/>
    </location>
</feature>
<dbReference type="AlphaFoldDB" id="A0A382J2S7"/>
<gene>
    <name evidence="1" type="ORF">METZ01_LOCUS258237</name>
</gene>
<dbReference type="EMBL" id="UINC01070886">
    <property type="protein sequence ID" value="SVC05383.1"/>
    <property type="molecule type" value="Genomic_DNA"/>
</dbReference>
<name>A0A382J2S7_9ZZZZ</name>
<evidence type="ECO:0000313" key="1">
    <source>
        <dbReference type="EMBL" id="SVC05383.1"/>
    </source>
</evidence>
<organism evidence="1">
    <name type="scientific">marine metagenome</name>
    <dbReference type="NCBI Taxonomy" id="408172"/>
    <lineage>
        <taxon>unclassified sequences</taxon>
        <taxon>metagenomes</taxon>
        <taxon>ecological metagenomes</taxon>
    </lineage>
</organism>
<protein>
    <submittedName>
        <fullName evidence="1">Uncharacterized protein</fullName>
    </submittedName>
</protein>
<proteinExistence type="predicted"/>
<accession>A0A382J2S7</accession>
<reference evidence="1" key="1">
    <citation type="submission" date="2018-05" db="EMBL/GenBank/DDBJ databases">
        <authorList>
            <person name="Lanie J.A."/>
            <person name="Ng W.-L."/>
            <person name="Kazmierczak K.M."/>
            <person name="Andrzejewski T.M."/>
            <person name="Davidsen T.M."/>
            <person name="Wayne K.J."/>
            <person name="Tettelin H."/>
            <person name="Glass J.I."/>
            <person name="Rusch D."/>
            <person name="Podicherti R."/>
            <person name="Tsui H.-C.T."/>
            <person name="Winkler M.E."/>
        </authorList>
    </citation>
    <scope>NUCLEOTIDE SEQUENCE</scope>
</reference>
<sequence length="121" mass="14326">MRSLLTYTLALAITVFWEAPLHAQSYGSRLGTVQRGGKVSFEPIGPGVIFDALDPAVRKWYVPQELYTEYQWKQWEYSNYARENYQRYVSTSLEGNFFYDLYGNFVTRGWLIYDWQQLNPE</sequence>